<protein>
    <recommendedName>
        <fullName evidence="1">DUF7769 domain-containing protein</fullName>
    </recommendedName>
</protein>
<evidence type="ECO:0000313" key="3">
    <source>
        <dbReference type="Proteomes" id="UP000265427"/>
    </source>
</evidence>
<reference evidence="2 3" key="1">
    <citation type="submission" date="2018-08" db="EMBL/GenBank/DDBJ databases">
        <title>Aphanomyces genome sequencing and annotation.</title>
        <authorList>
            <person name="Minardi D."/>
            <person name="Oidtmann B."/>
            <person name="Van Der Giezen M."/>
            <person name="Studholme D.J."/>
        </authorList>
    </citation>
    <scope>NUCLEOTIDE SEQUENCE [LARGE SCALE GENOMIC DNA]</scope>
    <source>
        <strain evidence="2 3">Kv</strain>
    </source>
</reference>
<dbReference type="Proteomes" id="UP000265427">
    <property type="component" value="Unassembled WGS sequence"/>
</dbReference>
<evidence type="ECO:0000313" key="2">
    <source>
        <dbReference type="EMBL" id="RHY09593.1"/>
    </source>
</evidence>
<feature type="domain" description="DUF7769" evidence="1">
    <location>
        <begin position="19"/>
        <end position="60"/>
    </location>
</feature>
<dbReference type="AlphaFoldDB" id="A0A397ANZ1"/>
<evidence type="ECO:0000259" key="1">
    <source>
        <dbReference type="Pfam" id="PF24964"/>
    </source>
</evidence>
<organism evidence="2 3">
    <name type="scientific">Aphanomyces astaci</name>
    <name type="common">Crayfish plague agent</name>
    <dbReference type="NCBI Taxonomy" id="112090"/>
    <lineage>
        <taxon>Eukaryota</taxon>
        <taxon>Sar</taxon>
        <taxon>Stramenopiles</taxon>
        <taxon>Oomycota</taxon>
        <taxon>Saprolegniomycetes</taxon>
        <taxon>Saprolegniales</taxon>
        <taxon>Verrucalvaceae</taxon>
        <taxon>Aphanomyces</taxon>
    </lineage>
</organism>
<dbReference type="EMBL" id="QUSZ01005460">
    <property type="protein sequence ID" value="RHY09593.1"/>
    <property type="molecule type" value="Genomic_DNA"/>
</dbReference>
<dbReference type="VEuPathDB" id="FungiDB:H257_15187"/>
<accession>A0A397ANZ1</accession>
<dbReference type="Pfam" id="PF24964">
    <property type="entry name" value="DUF7769"/>
    <property type="match status" value="1"/>
</dbReference>
<comment type="caution">
    <text evidence="2">The sequence shown here is derived from an EMBL/GenBank/DDBJ whole genome shotgun (WGS) entry which is preliminary data.</text>
</comment>
<dbReference type="PANTHER" id="PTHR33889:SF1">
    <property type="entry name" value="OS03G0834800 PROTEIN"/>
    <property type="match status" value="1"/>
</dbReference>
<dbReference type="InterPro" id="IPR056671">
    <property type="entry name" value="DUF7769"/>
</dbReference>
<gene>
    <name evidence="2" type="ORF">DYB36_004306</name>
</gene>
<proteinExistence type="predicted"/>
<sequence>MLKGQKKKNPTDSECNSMVQHLLLRCTKAGKIPMGAAGEVAQLFDCTPSTVRRIWRRASVNLSGSKTICRNVNQRKKSTCGRKRLHKDLPKRIQAIPQSRRYCFRSLAHALGMPKSTLHDYFKRGVFAKYSSVFKPALTDDDEDNVGTPANILADEATDSYEVLYEGMVKRKKPCQLRIYADGVLVDIGVEREYTLLDVTDWQIDRKKIKDAALADAGLRVDCRGNEDRVVTLWLVLPSEKERHKWKVYLLAGLHPNSKEGQRVRHMVAQVL</sequence>
<dbReference type="PANTHER" id="PTHR33889">
    <property type="entry name" value="OS04G0681850 PROTEIN"/>
    <property type="match status" value="1"/>
</dbReference>
<name>A0A397ANZ1_APHAT</name>